<reference evidence="2" key="1">
    <citation type="submission" date="2019-03" db="EMBL/GenBank/DDBJ databases">
        <authorList>
            <person name="Mank J."/>
            <person name="Almeida P."/>
        </authorList>
    </citation>
    <scope>NUCLEOTIDE SEQUENCE</scope>
    <source>
        <strain evidence="2">78183</strain>
    </source>
</reference>
<protein>
    <submittedName>
        <fullName evidence="2">Uncharacterized protein</fullName>
    </submittedName>
</protein>
<proteinExistence type="predicted"/>
<accession>A0A6N2M2T3</accession>
<dbReference type="EMBL" id="CAADRP010001696">
    <property type="protein sequence ID" value="VFU48347.1"/>
    <property type="molecule type" value="Genomic_DNA"/>
</dbReference>
<dbReference type="PANTHER" id="PTHR33167">
    <property type="entry name" value="TRANSCRIPTION FACTOR, PUTATIVE (DUF863)-RELATED"/>
    <property type="match status" value="1"/>
</dbReference>
<dbReference type="AlphaFoldDB" id="A0A6N2M2T3"/>
<sequence length="268" mass="30666">MALAKTLRFVWHARMKQTLCFLANSSRGIIHHQTGNEPLNASLLASSWKTTGLSLTNQKIMEKFLKPCDKECMRMAMLKHEETFKEQVCELHRLYRIQKIMMRNIESNRPSTRSQELWSSKNGFSFYQSNHAQLDLERPAELYGAESKVDTVSELIDESEIQLTLGPSRYNRRKKRETPLTSESGPSLSSTSTGSSHINMTSSLTNQKISTRREELSGPEMGFFQVPDITLGYQNGSKSSNGVEELHVRQERLKQPPWLCQVLRLNIT</sequence>
<dbReference type="PANTHER" id="PTHR33167:SF26">
    <property type="entry name" value="EXPRESSED PROTEIN"/>
    <property type="match status" value="1"/>
</dbReference>
<evidence type="ECO:0000256" key="1">
    <source>
        <dbReference type="SAM" id="MobiDB-lite"/>
    </source>
</evidence>
<feature type="region of interest" description="Disordered" evidence="1">
    <location>
        <begin position="167"/>
        <end position="217"/>
    </location>
</feature>
<feature type="compositionally biased region" description="Low complexity" evidence="1">
    <location>
        <begin position="179"/>
        <end position="196"/>
    </location>
</feature>
<organism evidence="2">
    <name type="scientific">Salix viminalis</name>
    <name type="common">Common osier</name>
    <name type="synonym">Basket willow</name>
    <dbReference type="NCBI Taxonomy" id="40686"/>
    <lineage>
        <taxon>Eukaryota</taxon>
        <taxon>Viridiplantae</taxon>
        <taxon>Streptophyta</taxon>
        <taxon>Embryophyta</taxon>
        <taxon>Tracheophyta</taxon>
        <taxon>Spermatophyta</taxon>
        <taxon>Magnoliopsida</taxon>
        <taxon>eudicotyledons</taxon>
        <taxon>Gunneridae</taxon>
        <taxon>Pentapetalae</taxon>
        <taxon>rosids</taxon>
        <taxon>fabids</taxon>
        <taxon>Malpighiales</taxon>
        <taxon>Salicaceae</taxon>
        <taxon>Saliceae</taxon>
        <taxon>Salix</taxon>
    </lineage>
</organism>
<feature type="compositionally biased region" description="Polar residues" evidence="1">
    <location>
        <begin position="197"/>
        <end position="209"/>
    </location>
</feature>
<name>A0A6N2M2T3_SALVM</name>
<gene>
    <name evidence="2" type="ORF">SVIM_LOCUS315872</name>
</gene>
<evidence type="ECO:0000313" key="2">
    <source>
        <dbReference type="EMBL" id="VFU48347.1"/>
    </source>
</evidence>